<dbReference type="InterPro" id="IPR021114">
    <property type="entry name" value="Porin_PorB/PorC"/>
</dbReference>
<dbReference type="EMBL" id="LSTQ01000004">
    <property type="protein sequence ID" value="OAH31607.1"/>
    <property type="molecule type" value="Genomic_DNA"/>
</dbReference>
<reference evidence="3" key="1">
    <citation type="submission" date="2016-02" db="EMBL/GenBank/DDBJ databases">
        <authorList>
            <person name="Kaur G."/>
            <person name="Nair G.R."/>
            <person name="Mayilraj S."/>
        </authorList>
    </citation>
    <scope>NUCLEOTIDE SEQUENCE [LARGE SCALE GENOMIC DNA]</scope>
    <source>
        <strain evidence="3">GA-15</strain>
    </source>
</reference>
<comment type="caution">
    <text evidence="2">The sequence shown here is derived from an EMBL/GenBank/DDBJ whole genome shotgun (WGS) entry which is preliminary data.</text>
</comment>
<gene>
    <name evidence="2" type="ORF">AYJ05_08555</name>
</gene>
<dbReference type="RefSeq" id="WP_066837819.1">
    <property type="nucleotide sequence ID" value="NZ_LSTQ01000004.1"/>
</dbReference>
<sequence>MKIRRILASTALAGALGLGAMTGASALDLGNIGAADKLATGLINNAKCSDVRGALDTLNATNGGRIYNKETTRNELVQNLRQASGTKGNPTDLTTLAITKYTGQVADKALKCGIVKPNPATPFGSSELNTVLNDFGPQLFDLSSEALQPKA</sequence>
<dbReference type="Proteomes" id="UP000076947">
    <property type="component" value="Unassembled WGS sequence"/>
</dbReference>
<evidence type="ECO:0008006" key="4">
    <source>
        <dbReference type="Google" id="ProtNLM"/>
    </source>
</evidence>
<feature type="chain" id="PRO_5008064157" description="Secreted protein" evidence="1">
    <location>
        <begin position="27"/>
        <end position="151"/>
    </location>
</feature>
<dbReference type="OrthoDB" id="4412688at2"/>
<evidence type="ECO:0000313" key="3">
    <source>
        <dbReference type="Proteomes" id="UP000076947"/>
    </source>
</evidence>
<protein>
    <recommendedName>
        <fullName evidence="4">Secreted protein</fullName>
    </recommendedName>
</protein>
<accession>A0A177IRS5</accession>
<proteinExistence type="predicted"/>
<feature type="signal peptide" evidence="1">
    <location>
        <begin position="1"/>
        <end position="26"/>
    </location>
</feature>
<keyword evidence="1" id="KW-0732">Signal</keyword>
<organism evidence="2 3">
    <name type="scientific">Corynebacterium stationis</name>
    <dbReference type="NCBI Taxonomy" id="1705"/>
    <lineage>
        <taxon>Bacteria</taxon>
        <taxon>Bacillati</taxon>
        <taxon>Actinomycetota</taxon>
        <taxon>Actinomycetes</taxon>
        <taxon>Mycobacteriales</taxon>
        <taxon>Corynebacteriaceae</taxon>
        <taxon>Corynebacterium</taxon>
    </lineage>
</organism>
<evidence type="ECO:0000313" key="2">
    <source>
        <dbReference type="EMBL" id="OAH31607.1"/>
    </source>
</evidence>
<name>A0A177IRS5_9CORY</name>
<dbReference type="AlphaFoldDB" id="A0A177IRS5"/>
<dbReference type="Pfam" id="PF11565">
    <property type="entry name" value="PorB"/>
    <property type="match status" value="1"/>
</dbReference>
<evidence type="ECO:0000256" key="1">
    <source>
        <dbReference type="SAM" id="SignalP"/>
    </source>
</evidence>
<keyword evidence="3" id="KW-1185">Reference proteome</keyword>